<reference evidence="1 2" key="1">
    <citation type="journal article" date="2019" name="Genome Biol. Evol.">
        <title>Insights into the evolution of the New World diploid cottons (Gossypium, subgenus Houzingenia) based on genome sequencing.</title>
        <authorList>
            <person name="Grover C.E."/>
            <person name="Arick M.A. 2nd"/>
            <person name="Thrash A."/>
            <person name="Conover J.L."/>
            <person name="Sanders W.S."/>
            <person name="Peterson D.G."/>
            <person name="Frelichowski J.E."/>
            <person name="Scheffler J.A."/>
            <person name="Scheffler B.E."/>
            <person name="Wendel J.F."/>
        </authorList>
    </citation>
    <scope>NUCLEOTIDE SEQUENCE [LARGE SCALE GENOMIC DNA]</scope>
    <source>
        <strain evidence="1">5</strain>
        <tissue evidence="1">Leaf</tissue>
    </source>
</reference>
<dbReference type="AlphaFoldDB" id="A0A7J9BCD0"/>
<evidence type="ECO:0000313" key="1">
    <source>
        <dbReference type="EMBL" id="MBA0734001.1"/>
    </source>
</evidence>
<dbReference type="Proteomes" id="UP000593579">
    <property type="component" value="Unassembled WGS sequence"/>
</dbReference>
<keyword evidence="2" id="KW-1185">Reference proteome</keyword>
<sequence length="59" mass="6937">MRMGIFMVGWQLVSFMRLGFFPNSRARVVMVVDGVNYLWVRLNVVYMGLFPLVDPEIRL</sequence>
<comment type="caution">
    <text evidence="1">The sequence shown here is derived from an EMBL/GenBank/DDBJ whole genome shotgun (WGS) entry which is preliminary data.</text>
</comment>
<dbReference type="EMBL" id="JABEZY010000002">
    <property type="protein sequence ID" value="MBA0734001.1"/>
    <property type="molecule type" value="Genomic_DNA"/>
</dbReference>
<proteinExistence type="predicted"/>
<gene>
    <name evidence="1" type="ORF">Gogos_017955</name>
</gene>
<evidence type="ECO:0000313" key="2">
    <source>
        <dbReference type="Proteomes" id="UP000593579"/>
    </source>
</evidence>
<name>A0A7J9BCD0_GOSGO</name>
<protein>
    <submittedName>
        <fullName evidence="1">Uncharacterized protein</fullName>
    </submittedName>
</protein>
<organism evidence="1 2">
    <name type="scientific">Gossypium gossypioides</name>
    <name type="common">Mexican cotton</name>
    <name type="synonym">Selera gossypioides</name>
    <dbReference type="NCBI Taxonomy" id="34282"/>
    <lineage>
        <taxon>Eukaryota</taxon>
        <taxon>Viridiplantae</taxon>
        <taxon>Streptophyta</taxon>
        <taxon>Embryophyta</taxon>
        <taxon>Tracheophyta</taxon>
        <taxon>Spermatophyta</taxon>
        <taxon>Magnoliopsida</taxon>
        <taxon>eudicotyledons</taxon>
        <taxon>Gunneridae</taxon>
        <taxon>Pentapetalae</taxon>
        <taxon>rosids</taxon>
        <taxon>malvids</taxon>
        <taxon>Malvales</taxon>
        <taxon>Malvaceae</taxon>
        <taxon>Malvoideae</taxon>
        <taxon>Gossypium</taxon>
    </lineage>
</organism>
<feature type="non-terminal residue" evidence="1">
    <location>
        <position position="59"/>
    </location>
</feature>
<accession>A0A7J9BCD0</accession>